<dbReference type="PANTHER" id="PTHR13504:SF38">
    <property type="entry name" value="FIDO DOMAIN-CONTAINING PROTEIN"/>
    <property type="match status" value="1"/>
</dbReference>
<dbReference type="EMBL" id="JWHR01000068">
    <property type="protein sequence ID" value="KHS57670.1"/>
    <property type="molecule type" value="Genomic_DNA"/>
</dbReference>
<dbReference type="PROSITE" id="PS51459">
    <property type="entry name" value="FIDO"/>
    <property type="match status" value="1"/>
</dbReference>
<gene>
    <name evidence="3" type="ORF">QX51_07575</name>
</gene>
<dbReference type="InterPro" id="IPR036597">
    <property type="entry name" value="Fido-like_dom_sf"/>
</dbReference>
<proteinExistence type="predicted"/>
<dbReference type="Proteomes" id="UP000031189">
    <property type="component" value="Unassembled WGS sequence"/>
</dbReference>
<organism evidence="3 4">
    <name type="scientific">Terrisporobacter othiniensis</name>
    <dbReference type="NCBI Taxonomy" id="1577792"/>
    <lineage>
        <taxon>Bacteria</taxon>
        <taxon>Bacillati</taxon>
        <taxon>Bacillota</taxon>
        <taxon>Clostridia</taxon>
        <taxon>Peptostreptococcales</taxon>
        <taxon>Peptostreptococcaceae</taxon>
        <taxon>Terrisporobacter</taxon>
    </lineage>
</organism>
<dbReference type="InterPro" id="IPR040198">
    <property type="entry name" value="Fido_containing"/>
</dbReference>
<dbReference type="InterPro" id="IPR003812">
    <property type="entry name" value="Fido"/>
</dbReference>
<protein>
    <submittedName>
        <fullName evidence="3">Cell division protein Fic</fullName>
    </submittedName>
</protein>
<dbReference type="SUPFAM" id="SSF140931">
    <property type="entry name" value="Fic-like"/>
    <property type="match status" value="1"/>
</dbReference>
<evidence type="ECO:0000256" key="1">
    <source>
        <dbReference type="PIRSR" id="PIRSR640198-2"/>
    </source>
</evidence>
<feature type="binding site" evidence="1">
    <location>
        <begin position="238"/>
        <end position="239"/>
    </location>
    <ligand>
        <name>ATP</name>
        <dbReference type="ChEBI" id="CHEBI:30616"/>
    </ligand>
</feature>
<dbReference type="Pfam" id="PF02661">
    <property type="entry name" value="Fic"/>
    <property type="match status" value="1"/>
</dbReference>
<dbReference type="STRING" id="1577792.QX51_07575"/>
<evidence type="ECO:0000259" key="2">
    <source>
        <dbReference type="PROSITE" id="PS51459"/>
    </source>
</evidence>
<keyword evidence="3" id="KW-0132">Cell division</keyword>
<keyword evidence="4" id="KW-1185">Reference proteome</keyword>
<feature type="domain" description="Fido" evidence="2">
    <location>
        <begin position="108"/>
        <end position="265"/>
    </location>
</feature>
<sequence length="348" mass="40365">MKSIEKNKLRELAMPMYIVRLISSINEYKGKQDLYKQQSPQILNTLKEISVIQSTESSNRIEGIYTSNKRLSQLMSNKVEPKDRSESEIAGYRDVLNTIHSAYDAIPINSSVILQLHRDLYKFNPGTGGRYKSSNNIIEETLPDGSKYVRFKPVDVFYTSAYMEELCKLYNDEINKEQVEPLVLIAVFVLDFLCINPFNDGNGRMSRLLTLLLLYRSGYEVGRFISIEKIIEDSKETYYESLNKSSMLWHDGKHNIYIWLEYFLGIILKSYKDFEERVGIINTSKGSKSDRVEKSIEGIIGYFTKAQIRNLCPDVAEATINRVFDKLKKENKIESVEKGRNTKWKKIY</sequence>
<dbReference type="Gene3D" id="1.10.3290.10">
    <property type="entry name" value="Fido-like domain"/>
    <property type="match status" value="1"/>
</dbReference>
<feature type="binding site" evidence="1">
    <location>
        <begin position="200"/>
        <end position="207"/>
    </location>
    <ligand>
        <name>ATP</name>
        <dbReference type="ChEBI" id="CHEBI:30616"/>
    </ligand>
</feature>
<keyword evidence="1" id="KW-0547">Nucleotide-binding</keyword>
<dbReference type="GO" id="GO:0051301">
    <property type="term" value="P:cell division"/>
    <property type="evidence" value="ECO:0007669"/>
    <property type="project" value="UniProtKB-KW"/>
</dbReference>
<dbReference type="RefSeq" id="WP_039679289.1">
    <property type="nucleotide sequence ID" value="NZ_JWHR01000068.1"/>
</dbReference>
<evidence type="ECO:0000313" key="4">
    <source>
        <dbReference type="Proteomes" id="UP000031189"/>
    </source>
</evidence>
<dbReference type="GO" id="GO:0005524">
    <property type="term" value="F:ATP binding"/>
    <property type="evidence" value="ECO:0007669"/>
    <property type="project" value="UniProtKB-KW"/>
</dbReference>
<keyword evidence="1" id="KW-0067">ATP-binding</keyword>
<name>A0A0B3WSX7_9FIRM</name>
<comment type="caution">
    <text evidence="3">The sequence shown here is derived from an EMBL/GenBank/DDBJ whole genome shotgun (WGS) entry which is preliminary data.</text>
</comment>
<dbReference type="PANTHER" id="PTHR13504">
    <property type="entry name" value="FIDO DOMAIN-CONTAINING PROTEIN DDB_G0283145"/>
    <property type="match status" value="1"/>
</dbReference>
<keyword evidence="3" id="KW-0131">Cell cycle</keyword>
<dbReference type="OrthoDB" id="9813719at2"/>
<evidence type="ECO:0000313" key="3">
    <source>
        <dbReference type="EMBL" id="KHS57670.1"/>
    </source>
</evidence>
<accession>A0A0B3WSX7</accession>
<reference evidence="3 4" key="1">
    <citation type="submission" date="2014-12" db="EMBL/GenBank/DDBJ databases">
        <title>Draft genome sequence of Terrisporobacter sp. 08-306576, isolated from the blood culture of a bacteremia patient.</title>
        <authorList>
            <person name="Lund L.C."/>
            <person name="Sydenham T.V."/>
            <person name="Hogh S.V."/>
            <person name="Skov M.N."/>
            <person name="Kemp M."/>
            <person name="Justesen U.S."/>
        </authorList>
    </citation>
    <scope>NUCLEOTIDE SEQUENCE [LARGE SCALE GENOMIC DNA]</scope>
    <source>
        <strain evidence="3 4">08-306576</strain>
    </source>
</reference>
<dbReference type="AlphaFoldDB" id="A0A0B3WSX7"/>